<dbReference type="SUPFAM" id="SSF47413">
    <property type="entry name" value="lambda repressor-like DNA-binding domains"/>
    <property type="match status" value="1"/>
</dbReference>
<comment type="caution">
    <text evidence="2">The sequence shown here is derived from an EMBL/GenBank/DDBJ whole genome shotgun (WGS) entry which is preliminary data.</text>
</comment>
<feature type="domain" description="HTH cro/C1-type" evidence="1">
    <location>
        <begin position="25"/>
        <end position="78"/>
    </location>
</feature>
<organism evidence="2 3">
    <name type="scientific">Candidatus Opimibacter skivensis</name>
    <dbReference type="NCBI Taxonomy" id="2982028"/>
    <lineage>
        <taxon>Bacteria</taxon>
        <taxon>Pseudomonadati</taxon>
        <taxon>Bacteroidota</taxon>
        <taxon>Saprospiria</taxon>
        <taxon>Saprospirales</taxon>
        <taxon>Saprospiraceae</taxon>
        <taxon>Candidatus Opimibacter</taxon>
    </lineage>
</organism>
<dbReference type="PROSITE" id="PS50943">
    <property type="entry name" value="HTH_CROC1"/>
    <property type="match status" value="1"/>
</dbReference>
<accession>A0A9D7XUW3</accession>
<evidence type="ECO:0000313" key="2">
    <source>
        <dbReference type="EMBL" id="MBK9985378.1"/>
    </source>
</evidence>
<dbReference type="Gene3D" id="1.10.260.40">
    <property type="entry name" value="lambda repressor-like DNA-binding domains"/>
    <property type="match status" value="1"/>
</dbReference>
<dbReference type="EMBL" id="JADKGY010000035">
    <property type="protein sequence ID" value="MBK9985378.1"/>
    <property type="molecule type" value="Genomic_DNA"/>
</dbReference>
<evidence type="ECO:0000259" key="1">
    <source>
        <dbReference type="PROSITE" id="PS50943"/>
    </source>
</evidence>
<reference evidence="2 3" key="1">
    <citation type="submission" date="2020-10" db="EMBL/GenBank/DDBJ databases">
        <title>Connecting structure to function with the recovery of over 1000 high-quality activated sludge metagenome-assembled genomes encoding full-length rRNA genes using long-read sequencing.</title>
        <authorList>
            <person name="Singleton C.M."/>
            <person name="Petriglieri F."/>
            <person name="Kristensen J.M."/>
            <person name="Kirkegaard R.H."/>
            <person name="Michaelsen T.Y."/>
            <person name="Andersen M.H."/>
            <person name="Karst S.M."/>
            <person name="Dueholm M.S."/>
            <person name="Nielsen P.H."/>
            <person name="Albertsen M."/>
        </authorList>
    </citation>
    <scope>NUCLEOTIDE SEQUENCE [LARGE SCALE GENOMIC DNA]</scope>
    <source>
        <strain evidence="2">Ribe_18-Q3-R11-54_MAXAC.273</strain>
    </source>
</reference>
<dbReference type="InterPro" id="IPR010982">
    <property type="entry name" value="Lambda_DNA-bd_dom_sf"/>
</dbReference>
<protein>
    <submittedName>
        <fullName evidence="2">Helix-turn-helix transcriptional regulator</fullName>
    </submittedName>
</protein>
<dbReference type="Pfam" id="PF01381">
    <property type="entry name" value="HTH_3"/>
    <property type="match status" value="1"/>
</dbReference>
<dbReference type="Proteomes" id="UP000808337">
    <property type="component" value="Unassembled WGS sequence"/>
</dbReference>
<dbReference type="SMART" id="SM00530">
    <property type="entry name" value="HTH_XRE"/>
    <property type="match status" value="1"/>
</dbReference>
<gene>
    <name evidence="2" type="ORF">IPP15_24065</name>
</gene>
<sequence>MKREELVSSNEYWLTKIQLDLFNMIETYRKENNLNKTQLAEKLGVTKGYVTQILNGDFDHRVSKLVELAIIFGKVPVLNFIDVEQYKSSAGDISAGNTNKNRYPLKSSVKSTMIANDKIIKKEKGKEKN</sequence>
<dbReference type="GO" id="GO:0003677">
    <property type="term" value="F:DNA binding"/>
    <property type="evidence" value="ECO:0007669"/>
    <property type="project" value="InterPro"/>
</dbReference>
<dbReference type="InterPro" id="IPR001387">
    <property type="entry name" value="Cro/C1-type_HTH"/>
</dbReference>
<dbReference type="CDD" id="cd00093">
    <property type="entry name" value="HTH_XRE"/>
    <property type="match status" value="1"/>
</dbReference>
<evidence type="ECO:0000313" key="3">
    <source>
        <dbReference type="Proteomes" id="UP000808337"/>
    </source>
</evidence>
<name>A0A9D7XUW3_9BACT</name>
<dbReference type="AlphaFoldDB" id="A0A9D7XUW3"/>
<proteinExistence type="predicted"/>